<comment type="subcellular location">
    <subcellularLocation>
        <location evidence="1 10">Cell outer membrane</location>
        <topology evidence="1 10">Multi-pass membrane protein</topology>
    </subcellularLocation>
</comment>
<evidence type="ECO:0000256" key="11">
    <source>
        <dbReference type="RuleBase" id="RU003357"/>
    </source>
</evidence>
<feature type="chain" id="PRO_5046191415" evidence="12">
    <location>
        <begin position="40"/>
        <end position="645"/>
    </location>
</feature>
<organism evidence="15 16">
    <name type="scientific">Ideonella oryzae</name>
    <dbReference type="NCBI Taxonomy" id="2937441"/>
    <lineage>
        <taxon>Bacteria</taxon>
        <taxon>Pseudomonadati</taxon>
        <taxon>Pseudomonadota</taxon>
        <taxon>Betaproteobacteria</taxon>
        <taxon>Burkholderiales</taxon>
        <taxon>Sphaerotilaceae</taxon>
        <taxon>Ideonella</taxon>
    </lineage>
</organism>
<dbReference type="InterPro" id="IPR036942">
    <property type="entry name" value="Beta-barrel_TonB_sf"/>
</dbReference>
<evidence type="ECO:0000256" key="10">
    <source>
        <dbReference type="PROSITE-ProRule" id="PRU01360"/>
    </source>
</evidence>
<evidence type="ECO:0000256" key="2">
    <source>
        <dbReference type="ARBA" id="ARBA00009810"/>
    </source>
</evidence>
<dbReference type="Pfam" id="PF00593">
    <property type="entry name" value="TonB_dep_Rec_b-barrel"/>
    <property type="match status" value="1"/>
</dbReference>
<dbReference type="InterPro" id="IPR039426">
    <property type="entry name" value="TonB-dep_rcpt-like"/>
</dbReference>
<dbReference type="PANTHER" id="PTHR30069:SF37">
    <property type="entry name" value="FERRIC VIBRIOBACTIN RECEPTOR VIUA"/>
    <property type="match status" value="1"/>
</dbReference>
<dbReference type="InterPro" id="IPR037066">
    <property type="entry name" value="Plug_dom_sf"/>
</dbReference>
<keyword evidence="8 15" id="KW-0675">Receptor</keyword>
<keyword evidence="7 10" id="KW-0472">Membrane</keyword>
<dbReference type="InterPro" id="IPR012910">
    <property type="entry name" value="Plug_dom"/>
</dbReference>
<proteinExistence type="inferred from homology"/>
<accession>A0ABT1BSP5</accession>
<dbReference type="SUPFAM" id="SSF56935">
    <property type="entry name" value="Porins"/>
    <property type="match status" value="1"/>
</dbReference>
<evidence type="ECO:0000256" key="1">
    <source>
        <dbReference type="ARBA" id="ARBA00004571"/>
    </source>
</evidence>
<gene>
    <name evidence="15" type="ORF">M0L44_19245</name>
</gene>
<dbReference type="EMBL" id="JAMXMC010000013">
    <property type="protein sequence ID" value="MCO5978839.1"/>
    <property type="molecule type" value="Genomic_DNA"/>
</dbReference>
<feature type="signal peptide" evidence="12">
    <location>
        <begin position="1"/>
        <end position="39"/>
    </location>
</feature>
<evidence type="ECO:0000256" key="3">
    <source>
        <dbReference type="ARBA" id="ARBA00022448"/>
    </source>
</evidence>
<sequence>MPRYATSSQPTRPRPRHRPIRWKALTALATLGTLPLVGAAQTTAGPDLTQLPLEQLLDTEVVGAARFARQITDAASAVSVLTAQDIQALGLRTLGEVLDQMRGLHLSTDLDYVYLGARGIGGPGAYAGRVLMLVDGIAAVDNLFDQVFLGQDGLLDPALIERIEYAPGAGSAMYGNNAFLGVINIVTRRGRDLDGVEAALAAGANQDRQARLSAGRRLDDGREWLASLTMRRNDSVPTSEVGHLPMAGQANALSYFFKGQWEDFDLQALGSRRSVQRHYPWDPADERHTDGGDVLALGHQHAWDSGWQTLLRAQWGAQKYDYTLDWPSAGDYLGGIRSNGHWWSLEGQAGYAGWTDHRLALGLRLRADPVLRYREQDNQGLLVQDGMQRKSVSVSAEDEWRLAPDWRLTLGVRGDRRSHVDWTASPHAALVWWATPDWQVKASVGRATRFASAAEEGFGEVPQTHGERALHRELSTEYRHDDLRLLASVYRSSVRHLIWPDPQVEQLDSHGAELEGEWQWQGLRLRASQVVQHASNNLGGTLAYAPRHIGKLQLSVPLGSERWRLSTALRHTGAYRTASDSAVPTSTRIDLTLLGLKAVAGLDLTVGWRNVGNSPDHTLDGYYSAPPDPARRARYAWVGLQGSFR</sequence>
<evidence type="ECO:0000256" key="4">
    <source>
        <dbReference type="ARBA" id="ARBA00022452"/>
    </source>
</evidence>
<comment type="caution">
    <text evidence="15">The sequence shown here is derived from an EMBL/GenBank/DDBJ whole genome shotgun (WGS) entry which is preliminary data.</text>
</comment>
<comment type="similarity">
    <text evidence="2 10 11">Belongs to the TonB-dependent receptor family.</text>
</comment>
<keyword evidence="12" id="KW-0732">Signal</keyword>
<keyword evidence="9 10" id="KW-0998">Cell outer membrane</keyword>
<keyword evidence="3 10" id="KW-0813">Transport</keyword>
<dbReference type="Gene3D" id="2.170.130.10">
    <property type="entry name" value="TonB-dependent receptor, plug domain"/>
    <property type="match status" value="1"/>
</dbReference>
<dbReference type="PANTHER" id="PTHR30069">
    <property type="entry name" value="TONB-DEPENDENT OUTER MEMBRANE RECEPTOR"/>
    <property type="match status" value="1"/>
</dbReference>
<evidence type="ECO:0000259" key="14">
    <source>
        <dbReference type="Pfam" id="PF07715"/>
    </source>
</evidence>
<evidence type="ECO:0000313" key="16">
    <source>
        <dbReference type="Proteomes" id="UP001204851"/>
    </source>
</evidence>
<keyword evidence="4 10" id="KW-1134">Transmembrane beta strand</keyword>
<reference evidence="15 16" key="1">
    <citation type="submission" date="2022-06" db="EMBL/GenBank/DDBJ databases">
        <title>Ideonella sp. NS12-5 Genome sequencing and assembly.</title>
        <authorList>
            <person name="Jung Y."/>
        </authorList>
    </citation>
    <scope>NUCLEOTIDE SEQUENCE [LARGE SCALE GENOMIC DNA]</scope>
    <source>
        <strain evidence="15 16">NS12-5</strain>
    </source>
</reference>
<dbReference type="Gene3D" id="2.40.170.20">
    <property type="entry name" value="TonB-dependent receptor, beta-barrel domain"/>
    <property type="match status" value="1"/>
</dbReference>
<evidence type="ECO:0000256" key="12">
    <source>
        <dbReference type="SAM" id="SignalP"/>
    </source>
</evidence>
<protein>
    <submittedName>
        <fullName evidence="15">TonB-dependent receptor</fullName>
    </submittedName>
</protein>
<dbReference type="RefSeq" id="WP_252771763.1">
    <property type="nucleotide sequence ID" value="NZ_JAMXMC010000013.1"/>
</dbReference>
<evidence type="ECO:0000313" key="15">
    <source>
        <dbReference type="EMBL" id="MCO5978839.1"/>
    </source>
</evidence>
<keyword evidence="6 11" id="KW-0798">TonB box</keyword>
<evidence type="ECO:0000256" key="7">
    <source>
        <dbReference type="ARBA" id="ARBA00023136"/>
    </source>
</evidence>
<name>A0ABT1BSP5_9BURK</name>
<dbReference type="Proteomes" id="UP001204851">
    <property type="component" value="Unassembled WGS sequence"/>
</dbReference>
<keyword evidence="5 10" id="KW-0812">Transmembrane</keyword>
<evidence type="ECO:0000256" key="5">
    <source>
        <dbReference type="ARBA" id="ARBA00022692"/>
    </source>
</evidence>
<evidence type="ECO:0000256" key="8">
    <source>
        <dbReference type="ARBA" id="ARBA00023170"/>
    </source>
</evidence>
<feature type="domain" description="TonB-dependent receptor-like beta-barrel" evidence="13">
    <location>
        <begin position="262"/>
        <end position="611"/>
    </location>
</feature>
<evidence type="ECO:0000256" key="9">
    <source>
        <dbReference type="ARBA" id="ARBA00023237"/>
    </source>
</evidence>
<dbReference type="Pfam" id="PF07715">
    <property type="entry name" value="Plug"/>
    <property type="match status" value="1"/>
</dbReference>
<feature type="domain" description="TonB-dependent receptor plug" evidence="14">
    <location>
        <begin position="72"/>
        <end position="182"/>
    </location>
</feature>
<evidence type="ECO:0000259" key="13">
    <source>
        <dbReference type="Pfam" id="PF00593"/>
    </source>
</evidence>
<dbReference type="PROSITE" id="PS52016">
    <property type="entry name" value="TONB_DEPENDENT_REC_3"/>
    <property type="match status" value="1"/>
</dbReference>
<evidence type="ECO:0000256" key="6">
    <source>
        <dbReference type="ARBA" id="ARBA00023077"/>
    </source>
</evidence>
<keyword evidence="16" id="KW-1185">Reference proteome</keyword>
<dbReference type="InterPro" id="IPR000531">
    <property type="entry name" value="Beta-barrel_TonB"/>
</dbReference>